<dbReference type="AlphaFoldDB" id="A0A8C9GAU3"/>
<accession>A0A8C9GAU3</accession>
<sequence>MGSLASAQGGPRGSWRYLQRNSMLRLPVDLDVGGPWFLYNFKPSCCARVLSECVLDSPGIMRQA</sequence>
<dbReference type="Proteomes" id="UP000694416">
    <property type="component" value="Unplaced"/>
</dbReference>
<keyword evidence="2" id="KW-1185">Reference proteome</keyword>
<evidence type="ECO:0000313" key="2">
    <source>
        <dbReference type="Proteomes" id="UP000694416"/>
    </source>
</evidence>
<reference evidence="1" key="1">
    <citation type="submission" date="2025-08" db="UniProtKB">
        <authorList>
            <consortium name="Ensembl"/>
        </authorList>
    </citation>
    <scope>IDENTIFICATION</scope>
</reference>
<reference evidence="1" key="2">
    <citation type="submission" date="2025-09" db="UniProtKB">
        <authorList>
            <consortium name="Ensembl"/>
        </authorList>
    </citation>
    <scope>IDENTIFICATION</scope>
</reference>
<dbReference type="Ensembl" id="ENSPTET00000002888.1">
    <property type="protein sequence ID" value="ENSPTEP00000001915.1"/>
    <property type="gene ID" value="ENSPTEG00000002185.1"/>
</dbReference>
<organism evidence="1 2">
    <name type="scientific">Piliocolobus tephrosceles</name>
    <name type="common">Ugandan red Colobus</name>
    <dbReference type="NCBI Taxonomy" id="591936"/>
    <lineage>
        <taxon>Eukaryota</taxon>
        <taxon>Metazoa</taxon>
        <taxon>Chordata</taxon>
        <taxon>Craniata</taxon>
        <taxon>Vertebrata</taxon>
        <taxon>Euteleostomi</taxon>
        <taxon>Mammalia</taxon>
        <taxon>Eutheria</taxon>
        <taxon>Euarchontoglires</taxon>
        <taxon>Primates</taxon>
        <taxon>Haplorrhini</taxon>
        <taxon>Catarrhini</taxon>
        <taxon>Cercopithecidae</taxon>
        <taxon>Colobinae</taxon>
        <taxon>Piliocolobus</taxon>
    </lineage>
</organism>
<name>A0A8C9GAU3_9PRIM</name>
<proteinExistence type="predicted"/>
<evidence type="ECO:0000313" key="1">
    <source>
        <dbReference type="Ensembl" id="ENSPTEP00000001915.1"/>
    </source>
</evidence>
<protein>
    <submittedName>
        <fullName evidence="1">Uncharacterized protein</fullName>
    </submittedName>
</protein>